<dbReference type="GO" id="GO:0003824">
    <property type="term" value="F:catalytic activity"/>
    <property type="evidence" value="ECO:0007669"/>
    <property type="project" value="InterPro"/>
</dbReference>
<dbReference type="SFLD" id="SFLDS00029">
    <property type="entry name" value="Radical_SAM"/>
    <property type="match status" value="1"/>
</dbReference>
<name>A0A3P3ZMG7_9ZZZZ</name>
<keyword evidence="4" id="KW-0411">Iron-sulfur</keyword>
<dbReference type="EMBL" id="UOYP01000118">
    <property type="protein sequence ID" value="VAY87390.1"/>
    <property type="molecule type" value="Genomic_DNA"/>
</dbReference>
<keyword evidence="2" id="KW-0479">Metal-binding</keyword>
<protein>
    <recommendedName>
        <fullName evidence="6">Radical SAM protein</fullName>
    </recommendedName>
</protein>
<evidence type="ECO:0000256" key="3">
    <source>
        <dbReference type="ARBA" id="ARBA00023004"/>
    </source>
</evidence>
<evidence type="ECO:0008006" key="6">
    <source>
        <dbReference type="Google" id="ProtNLM"/>
    </source>
</evidence>
<dbReference type="AlphaFoldDB" id="A0A3P3ZMG7"/>
<evidence type="ECO:0000313" key="5">
    <source>
        <dbReference type="EMBL" id="VAY87390.1"/>
    </source>
</evidence>
<organism evidence="5">
    <name type="scientific">mine drainage metagenome</name>
    <dbReference type="NCBI Taxonomy" id="410659"/>
    <lineage>
        <taxon>unclassified sequences</taxon>
        <taxon>metagenomes</taxon>
        <taxon>ecological metagenomes</taxon>
    </lineage>
</organism>
<reference evidence="5" key="1">
    <citation type="submission" date="2018-10" db="EMBL/GenBank/DDBJ databases">
        <authorList>
            <person name="Plewniak F."/>
        </authorList>
    </citation>
    <scope>NUCLEOTIDE SEQUENCE</scope>
</reference>
<gene>
    <name evidence="5" type="ORF">CARN8_2040002</name>
</gene>
<evidence type="ECO:0000256" key="2">
    <source>
        <dbReference type="ARBA" id="ARBA00022723"/>
    </source>
</evidence>
<evidence type="ECO:0000256" key="1">
    <source>
        <dbReference type="ARBA" id="ARBA00022691"/>
    </source>
</evidence>
<dbReference type="InterPro" id="IPR058240">
    <property type="entry name" value="rSAM_sf"/>
</dbReference>
<keyword evidence="3" id="KW-0408">Iron</keyword>
<dbReference type="InterPro" id="IPR007197">
    <property type="entry name" value="rSAM"/>
</dbReference>
<keyword evidence="1" id="KW-0949">S-adenosyl-L-methionine</keyword>
<dbReference type="InterPro" id="IPR013785">
    <property type="entry name" value="Aldolase_TIM"/>
</dbReference>
<dbReference type="GO" id="GO:0051536">
    <property type="term" value="F:iron-sulfur cluster binding"/>
    <property type="evidence" value="ECO:0007669"/>
    <property type="project" value="UniProtKB-KW"/>
</dbReference>
<evidence type="ECO:0000256" key="4">
    <source>
        <dbReference type="ARBA" id="ARBA00023014"/>
    </source>
</evidence>
<proteinExistence type="predicted"/>
<dbReference type="GO" id="GO:0046872">
    <property type="term" value="F:metal ion binding"/>
    <property type="evidence" value="ECO:0007669"/>
    <property type="project" value="UniProtKB-KW"/>
</dbReference>
<accession>A0A3P3ZMG7</accession>
<dbReference type="Gene3D" id="3.20.20.70">
    <property type="entry name" value="Aldolase class I"/>
    <property type="match status" value="1"/>
</dbReference>
<dbReference type="SUPFAM" id="SSF102114">
    <property type="entry name" value="Radical SAM enzymes"/>
    <property type="match status" value="1"/>
</dbReference>
<sequence>MTETRLSFTDHNRPFFGLKTVYPVVSRRAGGVSVGINLNQNNACNWACEYCQVPDLVRGKAAPTDLDQLERELNFLLDAVTQETFLETYVPVELRYLKDIAFSGNGEPTSSDQFSGAMDIALRALEQRPPLHSVKIITITNGSHVQEPAVLRALENSTKHGGELWFKIDRGSSEDIWQANQIHLSLGQIQHRLATIAPHCPTWIQTCMTTRDGVAPSTEEVQRYLDFIRHIKDAQIPIKGILLYTLARLSLQPGGTRLGAVSGTWLADLAEKIEDLGVPVVTV</sequence>